<dbReference type="EMBL" id="KV417486">
    <property type="protein sequence ID" value="KZP32250.1"/>
    <property type="molecule type" value="Genomic_DNA"/>
</dbReference>
<keyword evidence="3" id="KW-1185">Reference proteome</keyword>
<sequence>MTGPAKCSVSFQSYGTEMQGNTRLAAIRKALSYSGTPRGQLLNLDSSLSHAILAAQEGSSSTTVSVVPLITPTPSASPRTVDVSVKALATLLPRDVTGLALFCPSTQKSRFLAVPSNTKSDEDVSLQAGTVCGQFVVASAYDLGSGGSSAWKVSVTTAHTPVTTSLNHLPSPPLSPVSAPLPLPEVPAQSAPAKEAAAEEVEEKTEAPLPVAIPSSLANIPFLPSTIILKILLVKLLLLRVLMYFSARRLPPREVPTPIKAQKMQIEEPEAHEDEDEADDETVAPSVSSAADIATVTKIDDEDLKGSVRGVPALLFDVGAGDVSILVRPTAETTSVSTDALKIDLDGVPVKRTVRALNDGIFLFEFSAGTTGGRLSVLLV</sequence>
<evidence type="ECO:0000313" key="2">
    <source>
        <dbReference type="EMBL" id="KZP32250.1"/>
    </source>
</evidence>
<evidence type="ECO:0000256" key="1">
    <source>
        <dbReference type="SAM" id="MobiDB-lite"/>
    </source>
</evidence>
<feature type="compositionally biased region" description="Acidic residues" evidence="1">
    <location>
        <begin position="267"/>
        <end position="282"/>
    </location>
</feature>
<accession>A0A166V1C2</accession>
<reference evidence="2 3" key="1">
    <citation type="journal article" date="2016" name="Mol. Biol. Evol.">
        <title>Comparative Genomics of Early-Diverging Mushroom-Forming Fungi Provides Insights into the Origins of Lignocellulose Decay Capabilities.</title>
        <authorList>
            <person name="Nagy L.G."/>
            <person name="Riley R."/>
            <person name="Tritt A."/>
            <person name="Adam C."/>
            <person name="Daum C."/>
            <person name="Floudas D."/>
            <person name="Sun H."/>
            <person name="Yadav J.S."/>
            <person name="Pangilinan J."/>
            <person name="Larsson K.H."/>
            <person name="Matsuura K."/>
            <person name="Barry K."/>
            <person name="Labutti K."/>
            <person name="Kuo R."/>
            <person name="Ohm R.A."/>
            <person name="Bhattacharya S.S."/>
            <person name="Shirouzu T."/>
            <person name="Yoshinaga Y."/>
            <person name="Martin F.M."/>
            <person name="Grigoriev I.V."/>
            <person name="Hibbett D.S."/>
        </authorList>
    </citation>
    <scope>NUCLEOTIDE SEQUENCE [LARGE SCALE GENOMIC DNA]</scope>
    <source>
        <strain evidence="2 3">CBS 109695</strain>
    </source>
</reference>
<feature type="region of interest" description="Disordered" evidence="1">
    <location>
        <begin position="164"/>
        <end position="197"/>
    </location>
</feature>
<dbReference type="Proteomes" id="UP000076532">
    <property type="component" value="Unassembled WGS sequence"/>
</dbReference>
<feature type="compositionally biased region" description="Pro residues" evidence="1">
    <location>
        <begin position="170"/>
        <end position="185"/>
    </location>
</feature>
<evidence type="ECO:0000313" key="3">
    <source>
        <dbReference type="Proteomes" id="UP000076532"/>
    </source>
</evidence>
<feature type="region of interest" description="Disordered" evidence="1">
    <location>
        <begin position="264"/>
        <end position="286"/>
    </location>
</feature>
<dbReference type="AlphaFoldDB" id="A0A166V1C2"/>
<proteinExistence type="predicted"/>
<organism evidence="2 3">
    <name type="scientific">Athelia psychrophila</name>
    <dbReference type="NCBI Taxonomy" id="1759441"/>
    <lineage>
        <taxon>Eukaryota</taxon>
        <taxon>Fungi</taxon>
        <taxon>Dikarya</taxon>
        <taxon>Basidiomycota</taxon>
        <taxon>Agaricomycotina</taxon>
        <taxon>Agaricomycetes</taxon>
        <taxon>Agaricomycetidae</taxon>
        <taxon>Atheliales</taxon>
        <taxon>Atheliaceae</taxon>
        <taxon>Athelia</taxon>
    </lineage>
</organism>
<name>A0A166V1C2_9AGAM</name>
<protein>
    <submittedName>
        <fullName evidence="2">Uncharacterized protein</fullName>
    </submittedName>
</protein>
<gene>
    <name evidence="2" type="ORF">FIBSPDRAFT_513224</name>
</gene>
<feature type="compositionally biased region" description="Low complexity" evidence="1">
    <location>
        <begin position="186"/>
        <end position="195"/>
    </location>
</feature>